<dbReference type="PANTHER" id="PTHR39235:SF1">
    <property type="entry name" value="PHOSPHATIDYLINOSITOL N-ACETYLGLUCOSAMINYLTRANSFERASE SUBUNIT Y"/>
    <property type="match status" value="1"/>
</dbReference>
<dbReference type="GO" id="GO:0000506">
    <property type="term" value="C:glycosylphosphatidylinositol-N-acetylglucosaminyltransferase (GPI-GnT) complex"/>
    <property type="evidence" value="ECO:0007669"/>
    <property type="project" value="TreeGrafter"/>
</dbReference>
<sequence>STTTLCFNSLILPITRTVYVFLHLWTCMGIKIFKNN</sequence>
<dbReference type="GO" id="GO:0006506">
    <property type="term" value="P:GPI anchor biosynthetic process"/>
    <property type="evidence" value="ECO:0007669"/>
    <property type="project" value="TreeGrafter"/>
</dbReference>
<gene>
    <name evidence="1" type="ORF">DBR06_SOUSAS20510027</name>
</gene>
<feature type="non-terminal residue" evidence="1">
    <location>
        <position position="1"/>
    </location>
</feature>
<dbReference type="AlphaFoldDB" id="A0A484GII3"/>
<comment type="caution">
    <text evidence="1">The sequence shown here is derived from an EMBL/GenBank/DDBJ whole genome shotgun (WGS) entry which is preliminary data.</text>
</comment>
<dbReference type="EMBL" id="QWLN02007406">
    <property type="protein sequence ID" value="TEA35454.1"/>
    <property type="molecule type" value="Genomic_DNA"/>
</dbReference>
<keyword evidence="2" id="KW-1185">Reference proteome</keyword>
<accession>A0A484GII3</accession>
<dbReference type="PANTHER" id="PTHR39235">
    <property type="entry name" value="PHOSPHATIDYLINOSITOL N-ACETYLGLUCOSAMINYLTRANSFERASE SUBUNIT Y"/>
    <property type="match status" value="1"/>
</dbReference>
<evidence type="ECO:0000313" key="2">
    <source>
        <dbReference type="Proteomes" id="UP000295264"/>
    </source>
</evidence>
<name>A0A484GII3_SOUCH</name>
<protein>
    <submittedName>
        <fullName evidence="1">Uncharacterized protein</fullName>
    </submittedName>
</protein>
<proteinExistence type="predicted"/>
<dbReference type="Proteomes" id="UP000295264">
    <property type="component" value="Unassembled WGS sequence"/>
</dbReference>
<organism evidence="1 2">
    <name type="scientific">Sousa chinensis</name>
    <name type="common">Indo-pacific humpbacked dolphin</name>
    <name type="synonym">Steno chinensis</name>
    <dbReference type="NCBI Taxonomy" id="103600"/>
    <lineage>
        <taxon>Eukaryota</taxon>
        <taxon>Metazoa</taxon>
        <taxon>Chordata</taxon>
        <taxon>Craniata</taxon>
        <taxon>Vertebrata</taxon>
        <taxon>Euteleostomi</taxon>
        <taxon>Mammalia</taxon>
        <taxon>Eutheria</taxon>
        <taxon>Laurasiatheria</taxon>
        <taxon>Artiodactyla</taxon>
        <taxon>Whippomorpha</taxon>
        <taxon>Cetacea</taxon>
        <taxon>Odontoceti</taxon>
        <taxon>Delphinidae</taxon>
        <taxon>Sousa</taxon>
    </lineage>
</organism>
<feature type="non-terminal residue" evidence="1">
    <location>
        <position position="36"/>
    </location>
</feature>
<evidence type="ECO:0000313" key="1">
    <source>
        <dbReference type="EMBL" id="TEA35454.1"/>
    </source>
</evidence>
<reference evidence="1 2" key="1">
    <citation type="journal article" date="2018" name="Genomics">
        <title>Molecular footprints of inshore aquatic adaptation in Indo-Pacific humpback dolphin (Sousa chinensis).</title>
        <authorList>
            <person name="Ming Y."/>
            <person name="Jian J."/>
            <person name="Yu F."/>
            <person name="Yu X."/>
            <person name="Wang J."/>
            <person name="Liu W."/>
        </authorList>
    </citation>
    <scope>NUCLEOTIDE SEQUENCE [LARGE SCALE GENOMIC DNA]</scope>
    <source>
        <strain evidence="1">MY-2018</strain>
        <tissue evidence="1">Skin</tissue>
    </source>
</reference>